<dbReference type="Proteomes" id="UP000260644">
    <property type="component" value="Unassembled WGS sequence"/>
</dbReference>
<dbReference type="Gene3D" id="3.50.50.60">
    <property type="entry name" value="FAD/NAD(P)-binding domain"/>
    <property type="match status" value="1"/>
</dbReference>
<feature type="domain" description="Amine oxidase" evidence="4">
    <location>
        <begin position="17"/>
        <end position="252"/>
    </location>
</feature>
<proteinExistence type="predicted"/>
<sequence>MATTEFDVIVVGAGPNGLAAGITLQQAGIKVLILEAESTIGGGTRTRELTLPGFYHDVCSAVHPMAMGSPFLSKLPLQDYGLKFVWSAYEAAHPLDNGTAAFLARSVEETAAALGEDGVSYTKLIKPVADNWNAIAEDALGPFSIPKHPLVMARFGLNGLRSADAVAKRFKTPAAKALWAGMAAHSIQPLTNLASAAIGMVLSAAGHRFGWPVPVGGSQAITDAMAAYFKHLGGEIQTDFRVTSLDQLPPHKAVAFDLTPKQILKIAGDKFSPNYRKQLSQYRYGPGVFKIDYALDGPIPFTAKECRSAATVHLGGTYEEIALSEQLAASGKHSDAPFVLLAQQSIVDKRAPDGKHTAWAYCHVPNGSDVDMTDIIEKQIERFAPGFRDLILAKHTLNAQQMEAYNPNYVGGDINGGISDLRQLYTRPTLSLSPYQTAGRNIYICSSATPPGGGVHGLCGYHAAKAMIKDIF</sequence>
<comment type="caution">
    <text evidence="5">The sequence shown here is derived from an EMBL/GenBank/DDBJ whole genome shotgun (WGS) entry which is preliminary data.</text>
</comment>
<evidence type="ECO:0000313" key="6">
    <source>
        <dbReference type="Proteomes" id="UP000260644"/>
    </source>
</evidence>
<dbReference type="AlphaFoldDB" id="A0A3E1Y4J7"/>
<dbReference type="EMBL" id="QPMM01000012">
    <property type="protein sequence ID" value="RFS19618.1"/>
    <property type="molecule type" value="Genomic_DNA"/>
</dbReference>
<dbReference type="PANTHER" id="PTHR10668">
    <property type="entry name" value="PHYTOENE DEHYDROGENASE"/>
    <property type="match status" value="1"/>
</dbReference>
<organism evidence="5 6">
    <name type="scientific">Chitinophaga silvatica</name>
    <dbReference type="NCBI Taxonomy" id="2282649"/>
    <lineage>
        <taxon>Bacteria</taxon>
        <taxon>Pseudomonadati</taxon>
        <taxon>Bacteroidota</taxon>
        <taxon>Chitinophagia</taxon>
        <taxon>Chitinophagales</taxon>
        <taxon>Chitinophagaceae</taxon>
        <taxon>Chitinophaga</taxon>
    </lineage>
</organism>
<dbReference type="RefSeq" id="WP_116977805.1">
    <property type="nucleotide sequence ID" value="NZ_QPMM01000012.1"/>
</dbReference>
<dbReference type="OrthoDB" id="833207at2"/>
<dbReference type="Pfam" id="PF01593">
    <property type="entry name" value="Amino_oxidase"/>
    <property type="match status" value="1"/>
</dbReference>
<accession>A0A3E1Y4J7</accession>
<reference evidence="5 6" key="1">
    <citation type="submission" date="2018-07" db="EMBL/GenBank/DDBJ databases">
        <title>Chitinophaga K2CV101002-2 sp. nov., isolated from a monsoon evergreen broad-leaved forest soil.</title>
        <authorList>
            <person name="Lv Y."/>
        </authorList>
    </citation>
    <scope>NUCLEOTIDE SEQUENCE [LARGE SCALE GENOMIC DNA]</scope>
    <source>
        <strain evidence="5 6">GDMCC 1.1288</strain>
    </source>
</reference>
<dbReference type="InterPro" id="IPR002937">
    <property type="entry name" value="Amino_oxidase"/>
</dbReference>
<evidence type="ECO:0000256" key="3">
    <source>
        <dbReference type="ARBA" id="ARBA00040298"/>
    </source>
</evidence>
<dbReference type="GO" id="GO:0016491">
    <property type="term" value="F:oxidoreductase activity"/>
    <property type="evidence" value="ECO:0007669"/>
    <property type="project" value="InterPro"/>
</dbReference>
<evidence type="ECO:0000256" key="2">
    <source>
        <dbReference type="ARBA" id="ARBA00038825"/>
    </source>
</evidence>
<evidence type="ECO:0000313" key="5">
    <source>
        <dbReference type="EMBL" id="RFS19618.1"/>
    </source>
</evidence>
<evidence type="ECO:0000259" key="4">
    <source>
        <dbReference type="Pfam" id="PF01593"/>
    </source>
</evidence>
<comment type="subunit">
    <text evidence="2">Interacts with COX5B; this interaction may contribute to localize PYROXD2 to the inner face of the inner mitochondrial membrane.</text>
</comment>
<dbReference type="PRINTS" id="PR00411">
    <property type="entry name" value="PNDRDTASEI"/>
</dbReference>
<dbReference type="SUPFAM" id="SSF51905">
    <property type="entry name" value="FAD/NAD(P)-binding domain"/>
    <property type="match status" value="1"/>
</dbReference>
<dbReference type="InterPro" id="IPR036188">
    <property type="entry name" value="FAD/NAD-bd_sf"/>
</dbReference>
<protein>
    <recommendedName>
        <fullName evidence="3">Pyridine nucleotide-disulfide oxidoreductase domain-containing protein 2</fullName>
    </recommendedName>
</protein>
<evidence type="ECO:0000256" key="1">
    <source>
        <dbReference type="ARBA" id="ARBA00037217"/>
    </source>
</evidence>
<dbReference type="PANTHER" id="PTHR10668:SF105">
    <property type="entry name" value="DEHYDROGENASE-RELATED"/>
    <property type="match status" value="1"/>
</dbReference>
<gene>
    <name evidence="5" type="ORF">DVR12_21170</name>
</gene>
<comment type="function">
    <text evidence="1">Probable oxidoreductase that may play a role as regulator of mitochondrial function.</text>
</comment>
<keyword evidence="6" id="KW-1185">Reference proteome</keyword>
<name>A0A3E1Y4J7_9BACT</name>